<keyword evidence="4 5" id="KW-0472">Membrane</keyword>
<protein>
    <submittedName>
        <fullName evidence="6">Uncharacterized protein</fullName>
    </submittedName>
</protein>
<evidence type="ECO:0000256" key="2">
    <source>
        <dbReference type="ARBA" id="ARBA00022692"/>
    </source>
</evidence>
<dbReference type="EMBL" id="KX576657">
    <property type="protein sequence ID" value="AOA33000.1"/>
    <property type="molecule type" value="Genomic_DNA"/>
</dbReference>
<dbReference type="InterPro" id="IPR006732">
    <property type="entry name" value="Poxvirus_O1"/>
</dbReference>
<feature type="transmembrane region" description="Helical" evidence="5">
    <location>
        <begin position="593"/>
        <end position="612"/>
    </location>
</feature>
<dbReference type="GO" id="GO:0016020">
    <property type="term" value="C:membrane"/>
    <property type="evidence" value="ECO:0007669"/>
    <property type="project" value="UniProtKB-SubCell"/>
</dbReference>
<evidence type="ECO:0000256" key="5">
    <source>
        <dbReference type="SAM" id="Phobius"/>
    </source>
</evidence>
<evidence type="ECO:0000256" key="3">
    <source>
        <dbReference type="ARBA" id="ARBA00022989"/>
    </source>
</evidence>
<comment type="subcellular location">
    <subcellularLocation>
        <location evidence="1">Membrane</location>
        <topology evidence="1">Single-pass membrane protein</topology>
    </subcellularLocation>
</comment>
<evidence type="ECO:0000256" key="1">
    <source>
        <dbReference type="ARBA" id="ARBA00004167"/>
    </source>
</evidence>
<gene>
    <name evidence="6" type="ORF">GTPV_gp038</name>
</gene>
<dbReference type="InterPro" id="IPR021155">
    <property type="entry name" value="Poxvirus_E2/O1"/>
</dbReference>
<dbReference type="PIRSF" id="PIRSF015980">
    <property type="entry name" value="VAC_O1L"/>
    <property type="match status" value="1"/>
</dbReference>
<evidence type="ECO:0000313" key="6">
    <source>
        <dbReference type="EMBL" id="AOA33000.1"/>
    </source>
</evidence>
<sequence>MSPSYIYPKRARDALSKIISSSITIERFLNSNVFVDTILEFGFHGILPVSLYNRAIDFDINNLKYFPVESIRLDDLINLLLESNTIDSKLHNAVFVYRKDLITSRNGDRLIKLMIENDLLNIDDINYIVSESIVPNSYILKLNPMLVSNAMILSKDELIEVIKFTPSYTWKYLYKHLSIELDTLLYISDTLNVPPTNISLLKLNNMKKAIEIIKKYPNDDIINYVSSDIKLNLPFIEKIHEIVNNNFPKMLTHMNNFLFSTVSKEELIKRYGIKSVAMFSFNLELHPETISDDDKNFILENINIYESKCKNFFDFKKKFFYNQLKLYKPPSIIKSPSFKKNNNIDDEEKTIDDVLNYIDNLKRKILITEVEFLISPFKFNPCIVRNICLSNSSIKTKLLLLKIIKKWKYSYNLTNKFLFGIQSFKKINDIITFDMTNYIISVILCKYKKIYDRIKKLENLVNMNLICNCENCNNSKINHKSKNTYLSKKTSDDDIINCLYDLVNYAIHGLVNPSLIGIKGWGALSCLLNGTKKNKIDINIYNTMDFNFVSNNGDILLSGSYLVNKLIPITKTPLSSFVPFTCFSLNDYFSKTVILFNIILEYMISFVLYRIITIQRYNNLKEYISKVVNTCLEASGVFFKQINISNIIETEINDIVINGSFPVRLLNIFLKVITTILEEINGIS</sequence>
<name>A0A1B2LPX6_9POXV</name>
<reference evidence="6" key="1">
    <citation type="submission" date="2016-07" db="EMBL/GenBank/DDBJ databases">
        <title>Complete Genome Sequence of a Goatpox Virus Strain Gorgan from a Commercial Live Attenuated Vaccine.</title>
        <authorList>
            <person name="Mathijs E."/>
            <person name="Vandenbussche F."/>
            <person name="Haegeman A."/>
            <person name="Abdeldayem F."/>
            <person name="De Clercq K."/>
            <person name="Van Borm S."/>
        </authorList>
    </citation>
    <scope>NUCLEOTIDE SEQUENCE [LARGE SCALE GENOMIC DNA]</scope>
    <source>
        <strain evidence="6">Gorgan</strain>
    </source>
</reference>
<organism evidence="6">
    <name type="scientific">Goatpox virus</name>
    <dbReference type="NCBI Taxonomy" id="186805"/>
    <lineage>
        <taxon>Viruses</taxon>
        <taxon>Varidnaviria</taxon>
        <taxon>Bamfordvirae</taxon>
        <taxon>Nucleocytoviricota</taxon>
        <taxon>Pokkesviricetes</taxon>
        <taxon>Chitovirales</taxon>
        <taxon>Poxviridae</taxon>
        <taxon>Chordopoxvirinae</taxon>
        <taxon>Capripoxvirus</taxon>
        <taxon>Capripoxvirus goatpox</taxon>
    </lineage>
</organism>
<dbReference type="Proteomes" id="UP000316454">
    <property type="component" value="Segment"/>
</dbReference>
<keyword evidence="3 5" id="KW-1133">Transmembrane helix</keyword>
<evidence type="ECO:0000256" key="4">
    <source>
        <dbReference type="ARBA" id="ARBA00023136"/>
    </source>
</evidence>
<keyword evidence="2 5" id="KW-0812">Transmembrane</keyword>
<accession>A0A1B2LPX6</accession>
<proteinExistence type="predicted"/>
<dbReference type="Pfam" id="PF04497">
    <property type="entry name" value="Pox_E2-like"/>
    <property type="match status" value="2"/>
</dbReference>